<dbReference type="InterPro" id="IPR021622">
    <property type="entry name" value="Afadin/alpha-actinin-bd"/>
</dbReference>
<sequence length="1020" mass="109751">MMDFDNLRTASVYINNQLLSRGLLRDGRAIRFDSPGDNDYDLADTMGRIMSVVNDLILRRDRDAEHRESLSTALRTLRADSLRQTDNITRLHERFTEAQRKANIADAEEASLRAQLKASEGTIHKLKDEASRTKKLVAETRSACANEVRKRDRQIEGLKKAAADAGKTRGERKSSGITTIQVSGDFGGNAAATAVSTSDEDYTLRHETNEFLAQLASGLSEENETLLALLRRTNASLKSVSGWDKSTGDAVAKGDGMAVTLTADAEDLATDLDGLLAHLHTTLTNPAYVLAEDVNKELSVLRREIEVRDEALNKMVVRWRDAVHLLDSWRRRMAANGRSVDMEELKMGLRLSPIRVQRVRETAHNEPLKLATLLEEEAEHQDHQEQGGTEKEREIEMEDAVAGNVKSVLPSPAESLHLVPAGEPEEVAAAQQGDHADYDFDSDSESSIFQDDVDIDIGGFKRPEPKNKMPSPSSATAEDEAESVASVALPQPPTITPLEETQIAGNRKPTHTSVAKSRKRSGDPLDDNEAEDEDGEASAVPSYGTRADAPPHKRLKVSDDLNGEKFGAREENPFKSSLDEALLSKAPSQPASSRQHNRTTAEARQPRAPTKVGAGATPATRSSRRVAEAKRTTPVKSATTQRTTARATAPTASSVARTATPSSRPESRARAAAPSPTSRTAMPPPARPRRTTKLTPTAKSATSAVPIAKQWPNKDQRRPSLAARQDEQQSSPKPTKQNTNAGDSQPGSAPRPTKPAASSSASPIAQSPAKNDKTQSHPLSRPARLTMDQSPVTVASIAAKLAASEREANAARVRAKLRAARLSKSSSKAVTGSGAASSGAGDIGDAEKGDPTKRDRPSAVATSSAAIVIEENDAQTAQRETSQSALINLSSAVRTTGNDTSIREGSQRAITIHSSSPHKTAREQQGPASPVATQHDHQQRQQQEHENIAITTATTITKPRKREVRSRAEKVASRRRSTLSPWELQSLIAGDVVPLAMMETAIGPAALAAAAEADAQDVDG</sequence>
<feature type="compositionally biased region" description="Basic and acidic residues" evidence="3">
    <location>
        <begin position="556"/>
        <end position="573"/>
    </location>
</feature>
<feature type="region of interest" description="Disordered" evidence="3">
    <location>
        <begin position="427"/>
        <end position="790"/>
    </location>
</feature>
<protein>
    <submittedName>
        <fullName evidence="4">Afadin and alpha-actinin-binding-domain-containing protein</fullName>
    </submittedName>
</protein>
<dbReference type="Proteomes" id="UP000241462">
    <property type="component" value="Unassembled WGS sequence"/>
</dbReference>
<feature type="compositionally biased region" description="Basic and acidic residues" evidence="3">
    <location>
        <begin position="934"/>
        <end position="947"/>
    </location>
</feature>
<keyword evidence="2" id="KW-0175">Coiled coil</keyword>
<feature type="compositionally biased region" description="Polar residues" evidence="3">
    <location>
        <begin position="907"/>
        <end position="918"/>
    </location>
</feature>
<dbReference type="OrthoDB" id="312015at2759"/>
<feature type="compositionally biased region" description="Polar residues" evidence="3">
    <location>
        <begin position="586"/>
        <end position="598"/>
    </location>
</feature>
<keyword evidence="5" id="KW-1185">Reference proteome</keyword>
<evidence type="ECO:0000313" key="5">
    <source>
        <dbReference type="Proteomes" id="UP000241462"/>
    </source>
</evidence>
<feature type="compositionally biased region" description="Low complexity" evidence="3">
    <location>
        <begin position="858"/>
        <end position="869"/>
    </location>
</feature>
<evidence type="ECO:0000256" key="3">
    <source>
        <dbReference type="SAM" id="MobiDB-lite"/>
    </source>
</evidence>
<evidence type="ECO:0000313" key="4">
    <source>
        <dbReference type="EMBL" id="PSR89026.1"/>
    </source>
</evidence>
<comment type="similarity">
    <text evidence="1">Belongs to the ADIP family.</text>
</comment>
<feature type="compositionally biased region" description="Acidic residues" evidence="3">
    <location>
        <begin position="524"/>
        <end position="536"/>
    </location>
</feature>
<feature type="compositionally biased region" description="Low complexity" evidence="3">
    <location>
        <begin position="637"/>
        <end position="681"/>
    </location>
</feature>
<feature type="compositionally biased region" description="Low complexity" evidence="3">
    <location>
        <begin position="948"/>
        <end position="957"/>
    </location>
</feature>
<dbReference type="InParanoid" id="A0A2T3AAY5"/>
<name>A0A2T3AAY5_9PEZI</name>
<evidence type="ECO:0000256" key="1">
    <source>
        <dbReference type="ARBA" id="ARBA00009291"/>
    </source>
</evidence>
<feature type="compositionally biased region" description="Low complexity" evidence="3">
    <location>
        <begin position="748"/>
        <end position="769"/>
    </location>
</feature>
<dbReference type="EMBL" id="KZ678422">
    <property type="protein sequence ID" value="PSR89026.1"/>
    <property type="molecule type" value="Genomic_DNA"/>
</dbReference>
<dbReference type="AlphaFoldDB" id="A0A2T3AAY5"/>
<proteinExistence type="inferred from homology"/>
<dbReference type="Pfam" id="PF11559">
    <property type="entry name" value="ADIP"/>
    <property type="match status" value="1"/>
</dbReference>
<feature type="compositionally biased region" description="Polar residues" evidence="3">
    <location>
        <begin position="728"/>
        <end position="747"/>
    </location>
</feature>
<feature type="compositionally biased region" description="Basic and acidic residues" evidence="3">
    <location>
        <begin position="845"/>
        <end position="857"/>
    </location>
</feature>
<evidence type="ECO:0000256" key="2">
    <source>
        <dbReference type="ARBA" id="ARBA00023054"/>
    </source>
</evidence>
<feature type="region of interest" description="Disordered" evidence="3">
    <location>
        <begin position="894"/>
        <end position="979"/>
    </location>
</feature>
<dbReference type="STRING" id="2025994.A0A2T3AAY5"/>
<feature type="region of interest" description="Disordered" evidence="3">
    <location>
        <begin position="803"/>
        <end position="882"/>
    </location>
</feature>
<reference evidence="4 5" key="1">
    <citation type="journal article" date="2018" name="Mycol. Prog.">
        <title>Coniella lustricola, a new species from submerged detritus.</title>
        <authorList>
            <person name="Raudabaugh D.B."/>
            <person name="Iturriaga T."/>
            <person name="Carver A."/>
            <person name="Mondo S."/>
            <person name="Pangilinan J."/>
            <person name="Lipzen A."/>
            <person name="He G."/>
            <person name="Amirebrahimi M."/>
            <person name="Grigoriev I.V."/>
            <person name="Miller A.N."/>
        </authorList>
    </citation>
    <scope>NUCLEOTIDE SEQUENCE [LARGE SCALE GENOMIC DNA]</scope>
    <source>
        <strain evidence="4 5">B22-T-1</strain>
    </source>
</reference>
<organism evidence="4 5">
    <name type="scientific">Coniella lustricola</name>
    <dbReference type="NCBI Taxonomy" id="2025994"/>
    <lineage>
        <taxon>Eukaryota</taxon>
        <taxon>Fungi</taxon>
        <taxon>Dikarya</taxon>
        <taxon>Ascomycota</taxon>
        <taxon>Pezizomycotina</taxon>
        <taxon>Sordariomycetes</taxon>
        <taxon>Sordariomycetidae</taxon>
        <taxon>Diaporthales</taxon>
        <taxon>Schizoparmaceae</taxon>
        <taxon>Coniella</taxon>
    </lineage>
</organism>
<accession>A0A2T3AAY5</accession>
<gene>
    <name evidence="4" type="ORF">BD289DRAFT_431315</name>
</gene>
<feature type="compositionally biased region" description="Low complexity" evidence="3">
    <location>
        <begin position="822"/>
        <end position="840"/>
    </location>
</feature>